<dbReference type="EMBL" id="SJPO01000018">
    <property type="protein sequence ID" value="TWT65927.1"/>
    <property type="molecule type" value="Genomic_DNA"/>
</dbReference>
<dbReference type="OrthoDB" id="272730at2"/>
<evidence type="ECO:0008006" key="5">
    <source>
        <dbReference type="Google" id="ProtNLM"/>
    </source>
</evidence>
<feature type="chain" id="PRO_5022757105" description="Outer membrane protein beta-barrel domain-containing protein" evidence="2">
    <location>
        <begin position="22"/>
        <end position="275"/>
    </location>
</feature>
<feature type="signal peptide" evidence="2">
    <location>
        <begin position="1"/>
        <end position="21"/>
    </location>
</feature>
<name>A0A5C5XRU9_9BACT</name>
<evidence type="ECO:0000313" key="3">
    <source>
        <dbReference type="EMBL" id="TWT65927.1"/>
    </source>
</evidence>
<reference evidence="3 4" key="1">
    <citation type="submission" date="2019-02" db="EMBL/GenBank/DDBJ databases">
        <title>Deep-cultivation of Planctomycetes and their phenomic and genomic characterization uncovers novel biology.</title>
        <authorList>
            <person name="Wiegand S."/>
            <person name="Jogler M."/>
            <person name="Boedeker C."/>
            <person name="Pinto D."/>
            <person name="Vollmers J."/>
            <person name="Rivas-Marin E."/>
            <person name="Kohn T."/>
            <person name="Peeters S.H."/>
            <person name="Heuer A."/>
            <person name="Rast P."/>
            <person name="Oberbeckmann S."/>
            <person name="Bunk B."/>
            <person name="Jeske O."/>
            <person name="Meyerdierks A."/>
            <person name="Storesund J.E."/>
            <person name="Kallscheuer N."/>
            <person name="Luecker S."/>
            <person name="Lage O.M."/>
            <person name="Pohl T."/>
            <person name="Merkel B.J."/>
            <person name="Hornburger P."/>
            <person name="Mueller R.-W."/>
            <person name="Bruemmer F."/>
            <person name="Labrenz M."/>
            <person name="Spormann A.M."/>
            <person name="Op Den Camp H."/>
            <person name="Overmann J."/>
            <person name="Amann R."/>
            <person name="Jetten M.S.M."/>
            <person name="Mascher T."/>
            <person name="Medema M.H."/>
            <person name="Devos D.P."/>
            <person name="Kaster A.-K."/>
            <person name="Ovreas L."/>
            <person name="Rohde M."/>
            <person name="Galperin M.Y."/>
            <person name="Jogler C."/>
        </authorList>
    </citation>
    <scope>NUCLEOTIDE SEQUENCE [LARGE SCALE GENOMIC DNA]</scope>
    <source>
        <strain evidence="3 4">Pla123a</strain>
    </source>
</reference>
<gene>
    <name evidence="3" type="ORF">Pla123a_48380</name>
</gene>
<proteinExistence type="predicted"/>
<dbReference type="RefSeq" id="WP_146591788.1">
    <property type="nucleotide sequence ID" value="NZ_SJPO01000018.1"/>
</dbReference>
<evidence type="ECO:0000256" key="1">
    <source>
        <dbReference type="SAM" id="MobiDB-lite"/>
    </source>
</evidence>
<protein>
    <recommendedName>
        <fullName evidence="5">Outer membrane protein beta-barrel domain-containing protein</fullName>
    </recommendedName>
</protein>
<evidence type="ECO:0000256" key="2">
    <source>
        <dbReference type="SAM" id="SignalP"/>
    </source>
</evidence>
<dbReference type="Proteomes" id="UP000318478">
    <property type="component" value="Unassembled WGS sequence"/>
</dbReference>
<feature type="compositionally biased region" description="Basic and acidic residues" evidence="1">
    <location>
        <begin position="29"/>
        <end position="43"/>
    </location>
</feature>
<dbReference type="AlphaFoldDB" id="A0A5C5XRU9"/>
<keyword evidence="2" id="KW-0732">Signal</keyword>
<keyword evidence="4" id="KW-1185">Reference proteome</keyword>
<evidence type="ECO:0000313" key="4">
    <source>
        <dbReference type="Proteomes" id="UP000318478"/>
    </source>
</evidence>
<comment type="caution">
    <text evidence="3">The sequence shown here is derived from an EMBL/GenBank/DDBJ whole genome shotgun (WGS) entry which is preliminary data.</text>
</comment>
<accession>A0A5C5XRU9</accession>
<sequence precursor="true">MKRLTQYAVLLLLVGAAASVGQTQQLEEFRQSAHTPQPEEPKPAKRRRSFYDCEDDPFDDLKAMVVFGVLAAPYYLPYAAFDQPGCDRFESYAAEQRQIAYKDTNWFCNSTNVVASARAQVDYGTDFSGLEQIGTKLQVDLPVWRLTLDGSISSYYEQLAAGGEDHLAIGDANLVFRFAQGERIVWRSGVGMNWLADTHNEAGFNFTYGLDAMPWEPVVFSTEIDLGTLGHERLLRSRTTLGLQWREVEVYTGYEYVEAGSAGLSTMLFGVRGWW</sequence>
<organism evidence="3 4">
    <name type="scientific">Posidoniimonas polymericola</name>
    <dbReference type="NCBI Taxonomy" id="2528002"/>
    <lineage>
        <taxon>Bacteria</taxon>
        <taxon>Pseudomonadati</taxon>
        <taxon>Planctomycetota</taxon>
        <taxon>Planctomycetia</taxon>
        <taxon>Pirellulales</taxon>
        <taxon>Lacipirellulaceae</taxon>
        <taxon>Posidoniimonas</taxon>
    </lineage>
</organism>
<feature type="region of interest" description="Disordered" evidence="1">
    <location>
        <begin position="29"/>
        <end position="48"/>
    </location>
</feature>